<dbReference type="GO" id="GO:0080043">
    <property type="term" value="F:quercetin 3-O-glucosyltransferase activity"/>
    <property type="evidence" value="ECO:0007669"/>
    <property type="project" value="TreeGrafter"/>
</dbReference>
<dbReference type="AlphaFoldDB" id="A0A9J5WW26"/>
<accession>A0A9J5WW26</accession>
<dbReference type="Proteomes" id="UP000824120">
    <property type="component" value="Chromosome 10"/>
</dbReference>
<name>A0A9J5WW26_SOLCO</name>
<dbReference type="Gene3D" id="3.40.50.2000">
    <property type="entry name" value="Glycogen Phosphorylase B"/>
    <property type="match status" value="1"/>
</dbReference>
<reference evidence="2 3" key="1">
    <citation type="submission" date="2020-09" db="EMBL/GenBank/DDBJ databases">
        <title>De no assembly of potato wild relative species, Solanum commersonii.</title>
        <authorList>
            <person name="Cho K."/>
        </authorList>
    </citation>
    <scope>NUCLEOTIDE SEQUENCE [LARGE SCALE GENOMIC DNA]</scope>
    <source>
        <strain evidence="2">LZ3.2</strain>
        <tissue evidence="2">Leaf</tissue>
    </source>
</reference>
<protein>
    <submittedName>
        <fullName evidence="2">Uncharacterized protein</fullName>
    </submittedName>
</protein>
<dbReference type="PANTHER" id="PTHR11926:SF1510">
    <property type="entry name" value="GLYCOSYLTRANSFERASE"/>
    <property type="match status" value="1"/>
</dbReference>
<comment type="caution">
    <text evidence="2">The sequence shown here is derived from an EMBL/GenBank/DDBJ whole genome shotgun (WGS) entry which is preliminary data.</text>
</comment>
<dbReference type="EMBL" id="JACXVP010000010">
    <property type="protein sequence ID" value="KAG5579543.1"/>
    <property type="molecule type" value="Genomic_DNA"/>
</dbReference>
<evidence type="ECO:0000313" key="3">
    <source>
        <dbReference type="Proteomes" id="UP000824120"/>
    </source>
</evidence>
<gene>
    <name evidence="2" type="ORF">H5410_050170</name>
</gene>
<dbReference type="GO" id="GO:0080044">
    <property type="term" value="F:quercetin 7-O-glucosyltransferase activity"/>
    <property type="evidence" value="ECO:0007669"/>
    <property type="project" value="TreeGrafter"/>
</dbReference>
<sequence length="78" mass="9168">MDWLNLRDKEPAIYKIFGSYFEISSQLMEEIGLVLLKCGSHFCGYKDELEKQGKIVSWFSQVEVLKRPSVDCFLTHYE</sequence>
<comment type="similarity">
    <text evidence="1">Belongs to the UDP-glycosyltransferase family.</text>
</comment>
<organism evidence="2 3">
    <name type="scientific">Solanum commersonii</name>
    <name type="common">Commerson's wild potato</name>
    <name type="synonym">Commerson's nightshade</name>
    <dbReference type="NCBI Taxonomy" id="4109"/>
    <lineage>
        <taxon>Eukaryota</taxon>
        <taxon>Viridiplantae</taxon>
        <taxon>Streptophyta</taxon>
        <taxon>Embryophyta</taxon>
        <taxon>Tracheophyta</taxon>
        <taxon>Spermatophyta</taxon>
        <taxon>Magnoliopsida</taxon>
        <taxon>eudicotyledons</taxon>
        <taxon>Gunneridae</taxon>
        <taxon>Pentapetalae</taxon>
        <taxon>asterids</taxon>
        <taxon>lamiids</taxon>
        <taxon>Solanales</taxon>
        <taxon>Solanaceae</taxon>
        <taxon>Solanoideae</taxon>
        <taxon>Solaneae</taxon>
        <taxon>Solanum</taxon>
    </lineage>
</organism>
<evidence type="ECO:0000256" key="1">
    <source>
        <dbReference type="ARBA" id="ARBA00009995"/>
    </source>
</evidence>
<dbReference type="OrthoDB" id="5835829at2759"/>
<evidence type="ECO:0000313" key="2">
    <source>
        <dbReference type="EMBL" id="KAG5579543.1"/>
    </source>
</evidence>
<keyword evidence="3" id="KW-1185">Reference proteome</keyword>
<proteinExistence type="inferred from homology"/>
<dbReference type="PANTHER" id="PTHR11926">
    <property type="entry name" value="GLUCOSYL/GLUCURONOSYL TRANSFERASES"/>
    <property type="match status" value="1"/>
</dbReference>
<dbReference type="SUPFAM" id="SSF53756">
    <property type="entry name" value="UDP-Glycosyltransferase/glycogen phosphorylase"/>
    <property type="match status" value="1"/>
</dbReference>